<protein>
    <recommendedName>
        <fullName evidence="3">Ribosomal protein</fullName>
    </recommendedName>
</protein>
<dbReference type="OrthoDB" id="10380195at2759"/>
<gene>
    <name evidence="1" type="ORF">PanWU01x14_012640</name>
</gene>
<dbReference type="AlphaFoldDB" id="A0A2P5E1W2"/>
<dbReference type="EMBL" id="JXTB01000004">
    <property type="protein sequence ID" value="PON79529.1"/>
    <property type="molecule type" value="Genomic_DNA"/>
</dbReference>
<organism evidence="1 2">
    <name type="scientific">Parasponia andersonii</name>
    <name type="common">Sponia andersonii</name>
    <dbReference type="NCBI Taxonomy" id="3476"/>
    <lineage>
        <taxon>Eukaryota</taxon>
        <taxon>Viridiplantae</taxon>
        <taxon>Streptophyta</taxon>
        <taxon>Embryophyta</taxon>
        <taxon>Tracheophyta</taxon>
        <taxon>Spermatophyta</taxon>
        <taxon>Magnoliopsida</taxon>
        <taxon>eudicotyledons</taxon>
        <taxon>Gunneridae</taxon>
        <taxon>Pentapetalae</taxon>
        <taxon>rosids</taxon>
        <taxon>fabids</taxon>
        <taxon>Rosales</taxon>
        <taxon>Cannabaceae</taxon>
        <taxon>Parasponia</taxon>
    </lineage>
</organism>
<proteinExistence type="predicted"/>
<evidence type="ECO:0000313" key="2">
    <source>
        <dbReference type="Proteomes" id="UP000237105"/>
    </source>
</evidence>
<comment type="caution">
    <text evidence="1">The sequence shown here is derived from an EMBL/GenBank/DDBJ whole genome shotgun (WGS) entry which is preliminary data.</text>
</comment>
<name>A0A2P5E1W2_PARAD</name>
<keyword evidence="2" id="KW-1185">Reference proteome</keyword>
<sequence>MRAIQKLKPKEKNCVCCGKTNSIAAKRSETCRIPWE</sequence>
<evidence type="ECO:0008006" key="3">
    <source>
        <dbReference type="Google" id="ProtNLM"/>
    </source>
</evidence>
<dbReference type="Proteomes" id="UP000237105">
    <property type="component" value="Unassembled WGS sequence"/>
</dbReference>
<accession>A0A2P5E1W2</accession>
<reference evidence="2" key="1">
    <citation type="submission" date="2016-06" db="EMBL/GenBank/DDBJ databases">
        <title>Parallel loss of symbiosis genes in relatives of nitrogen-fixing non-legume Parasponia.</title>
        <authorList>
            <person name="Van Velzen R."/>
            <person name="Holmer R."/>
            <person name="Bu F."/>
            <person name="Rutten L."/>
            <person name="Van Zeijl A."/>
            <person name="Liu W."/>
            <person name="Santuari L."/>
            <person name="Cao Q."/>
            <person name="Sharma T."/>
            <person name="Shen D."/>
            <person name="Roswanjaya Y."/>
            <person name="Wardhani T."/>
            <person name="Kalhor M.S."/>
            <person name="Jansen J."/>
            <person name="Van den Hoogen J."/>
            <person name="Gungor B."/>
            <person name="Hartog M."/>
            <person name="Hontelez J."/>
            <person name="Verver J."/>
            <person name="Yang W.-C."/>
            <person name="Schijlen E."/>
            <person name="Repin R."/>
            <person name="Schilthuizen M."/>
            <person name="Schranz E."/>
            <person name="Heidstra R."/>
            <person name="Miyata K."/>
            <person name="Fedorova E."/>
            <person name="Kohlen W."/>
            <person name="Bisseling T."/>
            <person name="Smit S."/>
            <person name="Geurts R."/>
        </authorList>
    </citation>
    <scope>NUCLEOTIDE SEQUENCE [LARGE SCALE GENOMIC DNA]</scope>
    <source>
        <strain evidence="2">cv. WU1-14</strain>
    </source>
</reference>
<evidence type="ECO:0000313" key="1">
    <source>
        <dbReference type="EMBL" id="PON79529.1"/>
    </source>
</evidence>